<dbReference type="InterPro" id="IPR003034">
    <property type="entry name" value="SAP_dom"/>
</dbReference>
<dbReference type="EMBL" id="LGRX02033584">
    <property type="protein sequence ID" value="KAK3240643.1"/>
    <property type="molecule type" value="Genomic_DNA"/>
</dbReference>
<keyword evidence="4" id="KW-1185">Reference proteome</keyword>
<feature type="domain" description="SAP" evidence="2">
    <location>
        <begin position="34"/>
        <end position="68"/>
    </location>
</feature>
<dbReference type="Proteomes" id="UP001190700">
    <property type="component" value="Unassembled WGS sequence"/>
</dbReference>
<evidence type="ECO:0000313" key="4">
    <source>
        <dbReference type="Proteomes" id="UP001190700"/>
    </source>
</evidence>
<accession>A0AAE0BQ00</accession>
<dbReference type="AlphaFoldDB" id="A0AAE0BQ00"/>
<comment type="caution">
    <text evidence="3">The sequence shown here is derived from an EMBL/GenBank/DDBJ whole genome shotgun (WGS) entry which is preliminary data.</text>
</comment>
<dbReference type="Gene3D" id="1.10.720.30">
    <property type="entry name" value="SAP domain"/>
    <property type="match status" value="1"/>
</dbReference>
<protein>
    <recommendedName>
        <fullName evidence="2">SAP domain-containing protein</fullName>
    </recommendedName>
</protein>
<evidence type="ECO:0000259" key="2">
    <source>
        <dbReference type="SMART" id="SM00513"/>
    </source>
</evidence>
<evidence type="ECO:0000256" key="1">
    <source>
        <dbReference type="SAM" id="MobiDB-lite"/>
    </source>
</evidence>
<name>A0AAE0BQ00_9CHLO</name>
<organism evidence="3 4">
    <name type="scientific">Cymbomonas tetramitiformis</name>
    <dbReference type="NCBI Taxonomy" id="36881"/>
    <lineage>
        <taxon>Eukaryota</taxon>
        <taxon>Viridiplantae</taxon>
        <taxon>Chlorophyta</taxon>
        <taxon>Pyramimonadophyceae</taxon>
        <taxon>Pyramimonadales</taxon>
        <taxon>Pyramimonadaceae</taxon>
        <taxon>Cymbomonas</taxon>
    </lineage>
</organism>
<feature type="compositionally biased region" description="Low complexity" evidence="1">
    <location>
        <begin position="90"/>
        <end position="102"/>
    </location>
</feature>
<feature type="region of interest" description="Disordered" evidence="1">
    <location>
        <begin position="75"/>
        <end position="128"/>
    </location>
</feature>
<dbReference type="InterPro" id="IPR036361">
    <property type="entry name" value="SAP_dom_sf"/>
</dbReference>
<reference evidence="3 4" key="1">
    <citation type="journal article" date="2015" name="Genome Biol. Evol.">
        <title>Comparative Genomics of a Bacterivorous Green Alga Reveals Evolutionary Causalities and Consequences of Phago-Mixotrophic Mode of Nutrition.</title>
        <authorList>
            <person name="Burns J.A."/>
            <person name="Paasch A."/>
            <person name="Narechania A."/>
            <person name="Kim E."/>
        </authorList>
    </citation>
    <scope>NUCLEOTIDE SEQUENCE [LARGE SCALE GENOMIC DNA]</scope>
    <source>
        <strain evidence="3 4">PLY_AMNH</strain>
    </source>
</reference>
<gene>
    <name evidence="3" type="ORF">CYMTET_49531</name>
</gene>
<sequence>MCATQFRCPRCTPESGLPEDKRPPVKLVEDISELSKLSASQLLEECKLHTIGKSGNKGVLIDRLTKAIQKATFAKSSVPPVTPRTRQGPSTATAAKTAVSSGKKSKKTEIVDDSPWVHITQEQAASAR</sequence>
<evidence type="ECO:0000313" key="3">
    <source>
        <dbReference type="EMBL" id="KAK3240643.1"/>
    </source>
</evidence>
<proteinExistence type="predicted"/>
<dbReference type="SUPFAM" id="SSF68906">
    <property type="entry name" value="SAP domain"/>
    <property type="match status" value="1"/>
</dbReference>
<dbReference type="SMART" id="SM00513">
    <property type="entry name" value="SAP"/>
    <property type="match status" value="1"/>
</dbReference>